<evidence type="ECO:0000256" key="2">
    <source>
        <dbReference type="ARBA" id="ARBA00022517"/>
    </source>
</evidence>
<dbReference type="PROSITE" id="PS51721">
    <property type="entry name" value="G_CP"/>
    <property type="match status" value="1"/>
</dbReference>
<dbReference type="Proteomes" id="UP001185092">
    <property type="component" value="Unassembled WGS sequence"/>
</dbReference>
<dbReference type="PANTHER" id="PTHR32120:SF10">
    <property type="entry name" value="SMALL RIBOSOMAL SUBUNIT BIOGENESIS GTPASE RSGA"/>
    <property type="match status" value="1"/>
</dbReference>
<proteinExistence type="inferred from homology"/>
<dbReference type="InterPro" id="IPR012340">
    <property type="entry name" value="NA-bd_OB-fold"/>
</dbReference>
<evidence type="ECO:0000256" key="7">
    <source>
        <dbReference type="ARBA" id="ARBA00022833"/>
    </source>
</evidence>
<dbReference type="GO" id="GO:0005737">
    <property type="term" value="C:cytoplasm"/>
    <property type="evidence" value="ECO:0007669"/>
    <property type="project" value="UniProtKB-SubCell"/>
</dbReference>
<dbReference type="InterPro" id="IPR030378">
    <property type="entry name" value="G_CP_dom"/>
</dbReference>
<dbReference type="GO" id="GO:0003924">
    <property type="term" value="F:GTPase activity"/>
    <property type="evidence" value="ECO:0007669"/>
    <property type="project" value="UniProtKB-UniRule"/>
</dbReference>
<comment type="function">
    <text evidence="10">One of several proteins that assist in the late maturation steps of the functional core of the 30S ribosomal subunit. Helps release RbfA from mature subunits. May play a role in the assembly of ribosomal proteins into the subunit. Circularly permuted GTPase that catalyzes slow GTP hydrolysis, GTPase activity is stimulated by the 30S ribosomal subunit.</text>
</comment>
<protein>
    <recommendedName>
        <fullName evidence="10">Small ribosomal subunit biogenesis GTPase RsgA</fullName>
        <ecNumber evidence="10">3.6.1.-</ecNumber>
    </recommendedName>
</protein>
<dbReference type="GO" id="GO:0005525">
    <property type="term" value="F:GTP binding"/>
    <property type="evidence" value="ECO:0007669"/>
    <property type="project" value="UniProtKB-UniRule"/>
</dbReference>
<dbReference type="SUPFAM" id="SSF52540">
    <property type="entry name" value="P-loop containing nucleoside triphosphate hydrolases"/>
    <property type="match status" value="1"/>
</dbReference>
<feature type="domain" description="CP-type G" evidence="12">
    <location>
        <begin position="101"/>
        <end position="258"/>
    </location>
</feature>
<evidence type="ECO:0000259" key="11">
    <source>
        <dbReference type="PROSITE" id="PS50936"/>
    </source>
</evidence>
<dbReference type="InterPro" id="IPR027417">
    <property type="entry name" value="P-loop_NTPase"/>
</dbReference>
<keyword evidence="6 10" id="KW-0378">Hydrolase</keyword>
<dbReference type="SUPFAM" id="SSF50249">
    <property type="entry name" value="Nucleic acid-binding proteins"/>
    <property type="match status" value="1"/>
</dbReference>
<dbReference type="AlphaFoldDB" id="A0AAE3XKW0"/>
<dbReference type="RefSeq" id="WP_309937335.1">
    <property type="nucleotide sequence ID" value="NZ_AP025305.1"/>
</dbReference>
<keyword evidence="4 10" id="KW-0699">rRNA-binding</keyword>
<comment type="caution">
    <text evidence="13">The sequence shown here is derived from an EMBL/GenBank/DDBJ whole genome shotgun (WGS) entry which is preliminary data.</text>
</comment>
<evidence type="ECO:0000256" key="9">
    <source>
        <dbReference type="ARBA" id="ARBA00023134"/>
    </source>
</evidence>
<evidence type="ECO:0000313" key="14">
    <source>
        <dbReference type="Proteomes" id="UP001185092"/>
    </source>
</evidence>
<feature type="binding site" evidence="10">
    <location>
        <position position="288"/>
    </location>
    <ligand>
        <name>Zn(2+)</name>
        <dbReference type="ChEBI" id="CHEBI:29105"/>
    </ligand>
</feature>
<evidence type="ECO:0000259" key="12">
    <source>
        <dbReference type="PROSITE" id="PS51721"/>
    </source>
</evidence>
<feature type="binding site" evidence="10">
    <location>
        <position position="286"/>
    </location>
    <ligand>
        <name>Zn(2+)</name>
        <dbReference type="ChEBI" id="CHEBI:29105"/>
    </ligand>
</feature>
<dbReference type="Gene3D" id="3.40.50.300">
    <property type="entry name" value="P-loop containing nucleotide triphosphate hydrolases"/>
    <property type="match status" value="1"/>
</dbReference>
<dbReference type="NCBIfam" id="TIGR00157">
    <property type="entry name" value="ribosome small subunit-dependent GTPase A"/>
    <property type="match status" value="1"/>
</dbReference>
<keyword evidence="14" id="KW-1185">Reference proteome</keyword>
<dbReference type="CDD" id="cd01854">
    <property type="entry name" value="YjeQ_EngC"/>
    <property type="match status" value="1"/>
</dbReference>
<dbReference type="InterPro" id="IPR010914">
    <property type="entry name" value="RsgA_GTPase_dom"/>
</dbReference>
<feature type="binding site" evidence="10">
    <location>
        <begin position="200"/>
        <end position="208"/>
    </location>
    <ligand>
        <name>GTP</name>
        <dbReference type="ChEBI" id="CHEBI:37565"/>
    </ligand>
</feature>
<dbReference type="EMBL" id="JAVDQD010000001">
    <property type="protein sequence ID" value="MDR6237863.1"/>
    <property type="molecule type" value="Genomic_DNA"/>
</dbReference>
<keyword evidence="1 10" id="KW-0963">Cytoplasm</keyword>
<comment type="similarity">
    <text evidence="10">Belongs to the TRAFAC class YlqF/YawG GTPase family. RsgA subfamily.</text>
</comment>
<dbReference type="InterPro" id="IPR004881">
    <property type="entry name" value="Ribosome_biogen_GTPase_RsgA"/>
</dbReference>
<sequence>MENQAYIYNFKNIMSSSGWSKEEIAQVIAVHKDRYEILTPDAEISAELAGNLRFSAQSSLDMPAVGDWVKIVPMNDDHAIILEIFKRKTILRRQSVGSSSNDQVIAANADSGIIAMSVGQDFNLRRIDRYLTICYDGDLEPIVLLTKTDLLEEQDVLKLSSQIQERHPQAQVISVSINKIETLHTLQNSMAKNRTYCFMGSSGVGKSTLINWLASNSLMKTSEISASHGKGRHTTTYRRLMYLQDGFAIVDTPGMREVGVTDGDRSIDATFEQIASLAEGCKYSNCTHTNEDGCAVSEAIENGELEEELLYSYQKLKREQNHYSQTVWEKRKSQKDFGKMIKRVQNQKKRFK</sequence>
<evidence type="ECO:0000313" key="13">
    <source>
        <dbReference type="EMBL" id="MDR6237863.1"/>
    </source>
</evidence>
<evidence type="ECO:0000256" key="6">
    <source>
        <dbReference type="ARBA" id="ARBA00022801"/>
    </source>
</evidence>
<comment type="subunit">
    <text evidence="10">Monomer. Associates with 30S ribosomal subunit, binds 16S rRNA.</text>
</comment>
<feature type="domain" description="EngC GTPase" evidence="11">
    <location>
        <begin position="107"/>
        <end position="256"/>
    </location>
</feature>
<gene>
    <name evidence="10" type="primary">rsgA</name>
    <name evidence="13" type="ORF">HNQ88_000839</name>
</gene>
<keyword evidence="8 10" id="KW-0694">RNA-binding</keyword>
<feature type="binding site" evidence="10">
    <location>
        <position position="294"/>
    </location>
    <ligand>
        <name>Zn(2+)</name>
        <dbReference type="ChEBI" id="CHEBI:29105"/>
    </ligand>
</feature>
<comment type="subcellular location">
    <subcellularLocation>
        <location evidence="10">Cytoplasm</location>
    </subcellularLocation>
</comment>
<keyword evidence="5 10" id="KW-0547">Nucleotide-binding</keyword>
<accession>A0AAE3XKW0</accession>
<evidence type="ECO:0000256" key="3">
    <source>
        <dbReference type="ARBA" id="ARBA00022723"/>
    </source>
</evidence>
<keyword evidence="2 10" id="KW-0690">Ribosome biogenesis</keyword>
<keyword evidence="7 10" id="KW-0862">Zinc</keyword>
<feature type="binding site" evidence="10">
    <location>
        <begin position="146"/>
        <end position="149"/>
    </location>
    <ligand>
        <name>GTP</name>
        <dbReference type="ChEBI" id="CHEBI:37565"/>
    </ligand>
</feature>
<feature type="binding site" evidence="10">
    <location>
        <position position="281"/>
    </location>
    <ligand>
        <name>Zn(2+)</name>
        <dbReference type="ChEBI" id="CHEBI:29105"/>
    </ligand>
</feature>
<keyword evidence="9 10" id="KW-0342">GTP-binding</keyword>
<dbReference type="PANTHER" id="PTHR32120">
    <property type="entry name" value="SMALL RIBOSOMAL SUBUNIT BIOGENESIS GTPASE RSGA"/>
    <property type="match status" value="1"/>
</dbReference>
<comment type="cofactor">
    <cofactor evidence="10">
        <name>Zn(2+)</name>
        <dbReference type="ChEBI" id="CHEBI:29105"/>
    </cofactor>
    <text evidence="10">Binds 1 zinc ion per subunit.</text>
</comment>
<dbReference type="Gene3D" id="1.10.40.50">
    <property type="entry name" value="Probable gtpase engc, domain 3"/>
    <property type="match status" value="1"/>
</dbReference>
<evidence type="ECO:0000256" key="8">
    <source>
        <dbReference type="ARBA" id="ARBA00022884"/>
    </source>
</evidence>
<dbReference type="HAMAP" id="MF_01820">
    <property type="entry name" value="GTPase_RsgA"/>
    <property type="match status" value="1"/>
</dbReference>
<dbReference type="GO" id="GO:0019843">
    <property type="term" value="F:rRNA binding"/>
    <property type="evidence" value="ECO:0007669"/>
    <property type="project" value="UniProtKB-KW"/>
</dbReference>
<name>A0AAE3XKW0_9BACT</name>
<evidence type="ECO:0000256" key="5">
    <source>
        <dbReference type="ARBA" id="ARBA00022741"/>
    </source>
</evidence>
<dbReference type="PROSITE" id="PS50936">
    <property type="entry name" value="ENGC_GTPASE"/>
    <property type="match status" value="1"/>
</dbReference>
<evidence type="ECO:0000256" key="4">
    <source>
        <dbReference type="ARBA" id="ARBA00022730"/>
    </source>
</evidence>
<reference evidence="13" key="1">
    <citation type="submission" date="2023-07" db="EMBL/GenBank/DDBJ databases">
        <title>Genomic Encyclopedia of Type Strains, Phase IV (KMG-IV): sequencing the most valuable type-strain genomes for metagenomic binning, comparative biology and taxonomic classification.</title>
        <authorList>
            <person name="Goeker M."/>
        </authorList>
    </citation>
    <scope>NUCLEOTIDE SEQUENCE</scope>
    <source>
        <strain evidence="13">DSM 26174</strain>
    </source>
</reference>
<dbReference type="Pfam" id="PF03193">
    <property type="entry name" value="RsgA_GTPase"/>
    <property type="match status" value="1"/>
</dbReference>
<dbReference type="GO" id="GO:0046872">
    <property type="term" value="F:metal ion binding"/>
    <property type="evidence" value="ECO:0007669"/>
    <property type="project" value="UniProtKB-KW"/>
</dbReference>
<dbReference type="EC" id="3.6.1.-" evidence="10"/>
<organism evidence="13 14">
    <name type="scientific">Aureibacter tunicatorum</name>
    <dbReference type="NCBI Taxonomy" id="866807"/>
    <lineage>
        <taxon>Bacteria</taxon>
        <taxon>Pseudomonadati</taxon>
        <taxon>Bacteroidota</taxon>
        <taxon>Cytophagia</taxon>
        <taxon>Cytophagales</taxon>
        <taxon>Persicobacteraceae</taxon>
        <taxon>Aureibacter</taxon>
    </lineage>
</organism>
<keyword evidence="3 10" id="KW-0479">Metal-binding</keyword>
<evidence type="ECO:0000256" key="1">
    <source>
        <dbReference type="ARBA" id="ARBA00022490"/>
    </source>
</evidence>
<dbReference type="GO" id="GO:0042274">
    <property type="term" value="P:ribosomal small subunit biogenesis"/>
    <property type="evidence" value="ECO:0007669"/>
    <property type="project" value="UniProtKB-UniRule"/>
</dbReference>
<evidence type="ECO:0000256" key="10">
    <source>
        <dbReference type="HAMAP-Rule" id="MF_01820"/>
    </source>
</evidence>